<comment type="caution">
    <text evidence="15">The sequence shown here is derived from an EMBL/GenBank/DDBJ whole genome shotgun (WGS) entry which is preliminary data.</text>
</comment>
<dbReference type="SUPFAM" id="SSF57850">
    <property type="entry name" value="RING/U-box"/>
    <property type="match status" value="1"/>
</dbReference>
<evidence type="ECO:0000256" key="8">
    <source>
        <dbReference type="ARBA" id="ARBA00022786"/>
    </source>
</evidence>
<evidence type="ECO:0000256" key="5">
    <source>
        <dbReference type="ARBA" id="ARBA00022692"/>
    </source>
</evidence>
<dbReference type="InterPro" id="IPR013083">
    <property type="entry name" value="Znf_RING/FYVE/PHD"/>
</dbReference>
<keyword evidence="13" id="KW-0732">Signal</keyword>
<comment type="subcellular location">
    <subcellularLocation>
        <location evidence="2">Membrane</location>
        <topology evidence="2">Multi-pass membrane protein</topology>
    </subcellularLocation>
</comment>
<evidence type="ECO:0000256" key="3">
    <source>
        <dbReference type="ARBA" id="ARBA00012483"/>
    </source>
</evidence>
<evidence type="ECO:0000256" key="2">
    <source>
        <dbReference type="ARBA" id="ARBA00004141"/>
    </source>
</evidence>
<dbReference type="InterPro" id="IPR001841">
    <property type="entry name" value="Znf_RING"/>
</dbReference>
<keyword evidence="7 12" id="KW-0863">Zinc-finger</keyword>
<sequence>MISWSGWKCFVYAALLYLLSRRIGGGRLGFFFNCFFFHLQQCDDSLVLFCLECSSSSNVLDVYFLDTVSQVDHLEDLPELLEKQSPLMVAVTGSVASATPIKCERSDILAVILEETEETQFLKRNWKFSWVQDTATIRLPITNEVPWYLEDGTGRVNVSGAESALGFALTVGSEVSVKPDQPSSLVYGTTLHYLQGLKILGVRRFEYILPIGTWLTVVGEAVKDGSGNVRIQKPDQGPFYISPKPLDQLIPSLGKWSRIFKYASMVASLGLTVCGVIITSKPVIEYILYVIEDILVLFVCMLRRMHQGLPVLKSHSPIYIYIYICRRGFDAAIKYLLERTGYILERRRLRLLRNRYVCFHSLAKRQTRCILIKSFFLNMLLITYVYISLSLSLSLSPDVPDLCVICLDRKCDAVFVQCGHMCCCLTCSEKLQGKPCPLCRKPVVVLKIYRL</sequence>
<dbReference type="OrthoDB" id="66726at2759"/>
<dbReference type="InterPro" id="IPR044231">
    <property type="entry name" value="SP1/SPL1"/>
</dbReference>
<organism evidence="15 16">
    <name type="scientific">Brassica carinata</name>
    <name type="common">Ethiopian mustard</name>
    <name type="synonym">Abyssinian cabbage</name>
    <dbReference type="NCBI Taxonomy" id="52824"/>
    <lineage>
        <taxon>Eukaryota</taxon>
        <taxon>Viridiplantae</taxon>
        <taxon>Streptophyta</taxon>
        <taxon>Embryophyta</taxon>
        <taxon>Tracheophyta</taxon>
        <taxon>Spermatophyta</taxon>
        <taxon>Magnoliopsida</taxon>
        <taxon>eudicotyledons</taxon>
        <taxon>Gunneridae</taxon>
        <taxon>Pentapetalae</taxon>
        <taxon>rosids</taxon>
        <taxon>malvids</taxon>
        <taxon>Brassicales</taxon>
        <taxon>Brassicaceae</taxon>
        <taxon>Brassiceae</taxon>
        <taxon>Brassica</taxon>
    </lineage>
</organism>
<dbReference type="AlphaFoldDB" id="A0A8X7Q0N2"/>
<evidence type="ECO:0000256" key="6">
    <source>
        <dbReference type="ARBA" id="ARBA00022723"/>
    </source>
</evidence>
<proteinExistence type="predicted"/>
<evidence type="ECO:0000256" key="9">
    <source>
        <dbReference type="ARBA" id="ARBA00022833"/>
    </source>
</evidence>
<evidence type="ECO:0000313" key="16">
    <source>
        <dbReference type="Proteomes" id="UP000886595"/>
    </source>
</evidence>
<evidence type="ECO:0000256" key="13">
    <source>
        <dbReference type="SAM" id="SignalP"/>
    </source>
</evidence>
<dbReference type="PANTHER" id="PTHR47568:SF5">
    <property type="entry name" value="RING-TYPE E3 UBIQUITIN TRANSFERASE"/>
    <property type="match status" value="1"/>
</dbReference>
<keyword evidence="11" id="KW-0472">Membrane</keyword>
<keyword evidence="10" id="KW-1133">Transmembrane helix</keyword>
<dbReference type="EMBL" id="JAAMPC010000015">
    <property type="protein sequence ID" value="KAG2260887.1"/>
    <property type="molecule type" value="Genomic_DNA"/>
</dbReference>
<dbReference type="PROSITE" id="PS50089">
    <property type="entry name" value="ZF_RING_2"/>
    <property type="match status" value="1"/>
</dbReference>
<keyword evidence="8" id="KW-0833">Ubl conjugation pathway</keyword>
<dbReference type="Gene3D" id="3.30.40.10">
    <property type="entry name" value="Zinc/RING finger domain, C3HC4 (zinc finger)"/>
    <property type="match status" value="1"/>
</dbReference>
<keyword evidence="9" id="KW-0862">Zinc</keyword>
<evidence type="ECO:0000256" key="12">
    <source>
        <dbReference type="PROSITE-ProRule" id="PRU00175"/>
    </source>
</evidence>
<keyword evidence="4" id="KW-0808">Transferase</keyword>
<keyword evidence="16" id="KW-1185">Reference proteome</keyword>
<feature type="chain" id="PRO_5036487742" description="RING-type E3 ubiquitin transferase" evidence="13">
    <location>
        <begin position="26"/>
        <end position="451"/>
    </location>
</feature>
<dbReference type="GO" id="GO:0016020">
    <property type="term" value="C:membrane"/>
    <property type="evidence" value="ECO:0007669"/>
    <property type="project" value="UniProtKB-SubCell"/>
</dbReference>
<accession>A0A8X7Q0N2</accession>
<evidence type="ECO:0000313" key="15">
    <source>
        <dbReference type="EMBL" id="KAG2260887.1"/>
    </source>
</evidence>
<comment type="catalytic activity">
    <reaction evidence="1">
        <text>S-ubiquitinyl-[E2 ubiquitin-conjugating enzyme]-L-cysteine + [acceptor protein]-L-lysine = [E2 ubiquitin-conjugating enzyme]-L-cysteine + N(6)-ubiquitinyl-[acceptor protein]-L-lysine.</text>
        <dbReference type="EC" id="2.3.2.27"/>
    </reaction>
</comment>
<dbReference type="Pfam" id="PF13920">
    <property type="entry name" value="zf-C3HC4_3"/>
    <property type="match status" value="1"/>
</dbReference>
<dbReference type="GO" id="GO:0016567">
    <property type="term" value="P:protein ubiquitination"/>
    <property type="evidence" value="ECO:0007669"/>
    <property type="project" value="InterPro"/>
</dbReference>
<dbReference type="GO" id="GO:0008270">
    <property type="term" value="F:zinc ion binding"/>
    <property type="evidence" value="ECO:0007669"/>
    <property type="project" value="UniProtKB-KW"/>
</dbReference>
<dbReference type="Pfam" id="PF12483">
    <property type="entry name" value="GIDE"/>
    <property type="match status" value="1"/>
</dbReference>
<keyword evidence="5" id="KW-0812">Transmembrane</keyword>
<evidence type="ECO:0000259" key="14">
    <source>
        <dbReference type="PROSITE" id="PS50089"/>
    </source>
</evidence>
<gene>
    <name evidence="15" type="ORF">Bca52824_080181</name>
</gene>
<evidence type="ECO:0000256" key="10">
    <source>
        <dbReference type="ARBA" id="ARBA00022989"/>
    </source>
</evidence>
<reference evidence="15 16" key="1">
    <citation type="submission" date="2020-02" db="EMBL/GenBank/DDBJ databases">
        <authorList>
            <person name="Ma Q."/>
            <person name="Huang Y."/>
            <person name="Song X."/>
            <person name="Pei D."/>
        </authorList>
    </citation>
    <scope>NUCLEOTIDE SEQUENCE [LARGE SCALE GENOMIC DNA]</scope>
    <source>
        <strain evidence="15">Sxm20200214</strain>
        <tissue evidence="15">Leaf</tissue>
    </source>
</reference>
<dbReference type="PANTHER" id="PTHR47568">
    <property type="match status" value="1"/>
</dbReference>
<dbReference type="Proteomes" id="UP000886595">
    <property type="component" value="Unassembled WGS sequence"/>
</dbReference>
<evidence type="ECO:0000256" key="1">
    <source>
        <dbReference type="ARBA" id="ARBA00000900"/>
    </source>
</evidence>
<evidence type="ECO:0000256" key="7">
    <source>
        <dbReference type="ARBA" id="ARBA00022771"/>
    </source>
</evidence>
<dbReference type="InterPro" id="IPR022170">
    <property type="entry name" value="MUL1-like"/>
</dbReference>
<dbReference type="GO" id="GO:0061630">
    <property type="term" value="F:ubiquitin protein ligase activity"/>
    <property type="evidence" value="ECO:0007669"/>
    <property type="project" value="UniProtKB-EC"/>
</dbReference>
<evidence type="ECO:0000256" key="11">
    <source>
        <dbReference type="ARBA" id="ARBA00023136"/>
    </source>
</evidence>
<dbReference type="EC" id="2.3.2.27" evidence="3"/>
<name>A0A8X7Q0N2_BRACI</name>
<feature type="domain" description="RING-type" evidence="14">
    <location>
        <begin position="403"/>
        <end position="440"/>
    </location>
</feature>
<protein>
    <recommendedName>
        <fullName evidence="3">RING-type E3 ubiquitin transferase</fullName>
        <ecNumber evidence="3">2.3.2.27</ecNumber>
    </recommendedName>
</protein>
<feature type="signal peptide" evidence="13">
    <location>
        <begin position="1"/>
        <end position="25"/>
    </location>
</feature>
<keyword evidence="6" id="KW-0479">Metal-binding</keyword>
<evidence type="ECO:0000256" key="4">
    <source>
        <dbReference type="ARBA" id="ARBA00022679"/>
    </source>
</evidence>